<gene>
    <name evidence="4" type="primary">LOC118478217</name>
</gene>
<protein>
    <submittedName>
        <fullName evidence="4">Voltage-dependent calcium channel type A subunit alpha-1-like isoform X1</fullName>
    </submittedName>
</protein>
<feature type="region of interest" description="Disordered" evidence="1">
    <location>
        <begin position="78"/>
        <end position="106"/>
    </location>
</feature>
<feature type="domain" description="Voltage-dependent calcium channel alpha-1 subunit IQ" evidence="2">
    <location>
        <begin position="36"/>
        <end position="70"/>
    </location>
</feature>
<evidence type="ECO:0000313" key="3">
    <source>
        <dbReference type="Proteomes" id="UP000694888"/>
    </source>
</evidence>
<proteinExistence type="predicted"/>
<keyword evidence="3" id="KW-1185">Reference proteome</keyword>
<dbReference type="Proteomes" id="UP000694888">
    <property type="component" value="Unplaced"/>
</dbReference>
<organism evidence="3 4">
    <name type="scientific">Aplysia californica</name>
    <name type="common">California sea hare</name>
    <dbReference type="NCBI Taxonomy" id="6500"/>
    <lineage>
        <taxon>Eukaryota</taxon>
        <taxon>Metazoa</taxon>
        <taxon>Spiralia</taxon>
        <taxon>Lophotrochozoa</taxon>
        <taxon>Mollusca</taxon>
        <taxon>Gastropoda</taxon>
        <taxon>Heterobranchia</taxon>
        <taxon>Euthyneura</taxon>
        <taxon>Tectipleura</taxon>
        <taxon>Aplysiida</taxon>
        <taxon>Aplysioidea</taxon>
        <taxon>Aplysiidae</taxon>
        <taxon>Aplysia</taxon>
    </lineage>
</organism>
<dbReference type="RefSeq" id="XP_035827271.1">
    <property type="nucleotide sequence ID" value="XM_035971378.1"/>
</dbReference>
<evidence type="ECO:0000256" key="1">
    <source>
        <dbReference type="SAM" id="MobiDB-lite"/>
    </source>
</evidence>
<accession>A0ABM1VXX8</accession>
<dbReference type="Gene3D" id="6.10.250.2180">
    <property type="match status" value="1"/>
</dbReference>
<reference evidence="4" key="1">
    <citation type="submission" date="2025-08" db="UniProtKB">
        <authorList>
            <consortium name="RefSeq"/>
        </authorList>
    </citation>
    <scope>IDENTIFICATION</scope>
</reference>
<sequence length="106" mass="11876">MDRRDEEMRETIRKLWPVQGKKMMDLLMPPSDELDEGKMSVGKIYAGLLISENWKAYKASQNASNNFKMDPVRLPKVSRARAVPPAPSRPRNVEAGCSGPKAETAC</sequence>
<name>A0ABM1VXX8_APLCA</name>
<dbReference type="SMART" id="SM01062">
    <property type="entry name" value="Ca_chan_IQ"/>
    <property type="match status" value="1"/>
</dbReference>
<evidence type="ECO:0000259" key="2">
    <source>
        <dbReference type="SMART" id="SM01062"/>
    </source>
</evidence>
<evidence type="ECO:0000313" key="4">
    <source>
        <dbReference type="RefSeq" id="XP_035827271.1"/>
    </source>
</evidence>
<dbReference type="InterPro" id="IPR014873">
    <property type="entry name" value="VDCC_a1su_IQ"/>
</dbReference>
<dbReference type="GeneID" id="118478217"/>
<dbReference type="Pfam" id="PF08763">
    <property type="entry name" value="Ca_chan_IQ"/>
    <property type="match status" value="1"/>
</dbReference>